<dbReference type="STRING" id="126957.T1IVF5"/>
<evidence type="ECO:0008006" key="3">
    <source>
        <dbReference type="Google" id="ProtNLM"/>
    </source>
</evidence>
<dbReference type="GO" id="GO:0031419">
    <property type="term" value="F:cobalamin binding"/>
    <property type="evidence" value="ECO:0007669"/>
    <property type="project" value="TreeGrafter"/>
</dbReference>
<dbReference type="Gene3D" id="2.170.130.30">
    <property type="match status" value="1"/>
</dbReference>
<keyword evidence="2" id="KW-1185">Reference proteome</keyword>
<sequence>FSRNRESPLHAGRVAQFINSLVSVCKDPRNFHGHDLVAMMDHMESPHAFEFSYVILALCNAGSHVRKKQVRRLLKIIDSSEASHNHDLLSYGRGAALTAALTTTIRWALYARRAVMPNQSGSFSTVDRKVGRKVQKSRIYKWKAAKGRKFVNTRPIQKLQHDLSRLIAGDSRATLVMSLVLQSLLPYYDGDLGWNATAAIEFLLNQQQEDGSFGNQLITTAILPVLAGHNYASIPNTSCHFKQQNLDSTRSSLSSKDETTPEPKPLSIMYSIWIGNNATENYTLVVTMPHNMSFYEIMLHAVDLDKRYEFEAKEWPNGHYVHTLSGRKENTTMNQYWLLGLLNPPAEKPVFIDMGVDEFYPKDGDHIVFWYKQI</sequence>
<dbReference type="OMA" id="NEEPRGY"/>
<reference evidence="2" key="1">
    <citation type="submission" date="2011-05" db="EMBL/GenBank/DDBJ databases">
        <authorList>
            <person name="Richards S.R."/>
            <person name="Qu J."/>
            <person name="Jiang H."/>
            <person name="Jhangiani S.N."/>
            <person name="Agravi P."/>
            <person name="Goodspeed R."/>
            <person name="Gross S."/>
            <person name="Mandapat C."/>
            <person name="Jackson L."/>
            <person name="Mathew T."/>
            <person name="Pu L."/>
            <person name="Thornton R."/>
            <person name="Saada N."/>
            <person name="Wilczek-Boney K.B."/>
            <person name="Lee S."/>
            <person name="Kovar C."/>
            <person name="Wu Y."/>
            <person name="Scherer S.E."/>
            <person name="Worley K.C."/>
            <person name="Muzny D.M."/>
            <person name="Gibbs R."/>
        </authorList>
    </citation>
    <scope>NUCLEOTIDE SEQUENCE</scope>
    <source>
        <strain evidence="2">Brora</strain>
    </source>
</reference>
<dbReference type="InterPro" id="IPR051588">
    <property type="entry name" value="Cobalamin_Transport"/>
</dbReference>
<dbReference type="Proteomes" id="UP000014500">
    <property type="component" value="Unassembled WGS sequence"/>
</dbReference>
<organism evidence="1 2">
    <name type="scientific">Strigamia maritima</name>
    <name type="common">European centipede</name>
    <name type="synonym">Geophilus maritimus</name>
    <dbReference type="NCBI Taxonomy" id="126957"/>
    <lineage>
        <taxon>Eukaryota</taxon>
        <taxon>Metazoa</taxon>
        <taxon>Ecdysozoa</taxon>
        <taxon>Arthropoda</taxon>
        <taxon>Myriapoda</taxon>
        <taxon>Chilopoda</taxon>
        <taxon>Pleurostigmophora</taxon>
        <taxon>Geophilomorpha</taxon>
        <taxon>Linotaeniidae</taxon>
        <taxon>Strigamia</taxon>
    </lineage>
</organism>
<dbReference type="AlphaFoldDB" id="T1IVF5"/>
<accession>T1IVF5</accession>
<evidence type="ECO:0000313" key="2">
    <source>
        <dbReference type="Proteomes" id="UP000014500"/>
    </source>
</evidence>
<dbReference type="PANTHER" id="PTHR10559:SF18">
    <property type="entry name" value="TRANSCOBALAMIN II"/>
    <property type="match status" value="1"/>
</dbReference>
<evidence type="ECO:0000313" key="1">
    <source>
        <dbReference type="EnsemblMetazoa" id="SMAR005153-PA"/>
    </source>
</evidence>
<dbReference type="EnsemblMetazoa" id="SMAR005153-RA">
    <property type="protein sequence ID" value="SMAR005153-PA"/>
    <property type="gene ID" value="SMAR005153"/>
</dbReference>
<protein>
    <recommendedName>
        <fullName evidence="3">DUF4430 domain-containing protein</fullName>
    </recommendedName>
</protein>
<dbReference type="EMBL" id="JH431583">
    <property type="status" value="NOT_ANNOTATED_CDS"/>
    <property type="molecule type" value="Genomic_DNA"/>
</dbReference>
<dbReference type="GO" id="GO:0015889">
    <property type="term" value="P:cobalamin transport"/>
    <property type="evidence" value="ECO:0007669"/>
    <property type="project" value="TreeGrafter"/>
</dbReference>
<dbReference type="Gene3D" id="1.50.10.20">
    <property type="match status" value="2"/>
</dbReference>
<name>T1IVF5_STRMM</name>
<dbReference type="PhylomeDB" id="T1IVF5"/>
<dbReference type="GO" id="GO:0005615">
    <property type="term" value="C:extracellular space"/>
    <property type="evidence" value="ECO:0007669"/>
    <property type="project" value="TreeGrafter"/>
</dbReference>
<dbReference type="HOGENOM" id="CLU_740987_0_0_1"/>
<dbReference type="PANTHER" id="PTHR10559">
    <property type="entry name" value="TRANSCOBALAMIN-1/GASTRIC INTRINSIC FACTOR"/>
    <property type="match status" value="1"/>
</dbReference>
<dbReference type="eggNOG" id="ENOG502QQHG">
    <property type="taxonomic scope" value="Eukaryota"/>
</dbReference>
<proteinExistence type="predicted"/>
<reference evidence="1" key="2">
    <citation type="submission" date="2015-02" db="UniProtKB">
        <authorList>
            <consortium name="EnsemblMetazoa"/>
        </authorList>
    </citation>
    <scope>IDENTIFICATION</scope>
</reference>